<dbReference type="RefSeq" id="WP_092076800.1">
    <property type="nucleotide sequence ID" value="NZ_FOYI01000002.1"/>
</dbReference>
<evidence type="ECO:0000313" key="2">
    <source>
        <dbReference type="Proteomes" id="UP000199302"/>
    </source>
</evidence>
<sequence length="63" mass="6775">MEDLTGGAQEAILRAIGATAVRIALRRLGESRRGPVLADTEAALRTLTGGVWSRLDKWVQGQD</sequence>
<proteinExistence type="predicted"/>
<name>A0A1I6D4U3_9RHOB</name>
<dbReference type="OrthoDB" id="9773856at2"/>
<reference evidence="1 2" key="1">
    <citation type="submission" date="2016-10" db="EMBL/GenBank/DDBJ databases">
        <authorList>
            <person name="de Groot N.N."/>
        </authorList>
    </citation>
    <scope>NUCLEOTIDE SEQUENCE [LARGE SCALE GENOMIC DNA]</scope>
    <source>
        <strain evidence="2">KMM 9023,NRIC 0796,JCM 17311,KCTC 23692</strain>
    </source>
</reference>
<protein>
    <submittedName>
        <fullName evidence="1">Uncharacterized protein</fullName>
    </submittedName>
</protein>
<organism evidence="1 2">
    <name type="scientific">Poseidonocella sedimentorum</name>
    <dbReference type="NCBI Taxonomy" id="871652"/>
    <lineage>
        <taxon>Bacteria</taxon>
        <taxon>Pseudomonadati</taxon>
        <taxon>Pseudomonadota</taxon>
        <taxon>Alphaproteobacteria</taxon>
        <taxon>Rhodobacterales</taxon>
        <taxon>Roseobacteraceae</taxon>
        <taxon>Poseidonocella</taxon>
    </lineage>
</organism>
<accession>A0A1I6D4U3</accession>
<dbReference type="Proteomes" id="UP000199302">
    <property type="component" value="Unassembled WGS sequence"/>
</dbReference>
<dbReference type="AlphaFoldDB" id="A0A1I6D4U3"/>
<dbReference type="EMBL" id="FOYI01000002">
    <property type="protein sequence ID" value="SFR00516.1"/>
    <property type="molecule type" value="Genomic_DNA"/>
</dbReference>
<keyword evidence="2" id="KW-1185">Reference proteome</keyword>
<gene>
    <name evidence="1" type="ORF">SAMN04515673_102172</name>
</gene>
<evidence type="ECO:0000313" key="1">
    <source>
        <dbReference type="EMBL" id="SFR00516.1"/>
    </source>
</evidence>